<feature type="compositionally biased region" description="Low complexity" evidence="1">
    <location>
        <begin position="512"/>
        <end position="521"/>
    </location>
</feature>
<evidence type="ECO:0000313" key="5">
    <source>
        <dbReference type="WormBase" id="CBG03256a"/>
    </source>
</evidence>
<feature type="region of interest" description="Disordered" evidence="1">
    <location>
        <begin position="226"/>
        <end position="305"/>
    </location>
</feature>
<feature type="domain" description="WH2" evidence="2">
    <location>
        <begin position="182"/>
        <end position="199"/>
    </location>
</feature>
<dbReference type="OMA" id="KEKSPPC"/>
<evidence type="ECO:0000313" key="3">
    <source>
        <dbReference type="EMBL" id="CAP23419.2"/>
    </source>
</evidence>
<feature type="region of interest" description="Disordered" evidence="1">
    <location>
        <begin position="346"/>
        <end position="376"/>
    </location>
</feature>
<dbReference type="eggNOG" id="ENOG502SE4E">
    <property type="taxonomic scope" value="Eukaryota"/>
</dbReference>
<feature type="compositionally biased region" description="Pro residues" evidence="1">
    <location>
        <begin position="136"/>
        <end position="165"/>
    </location>
</feature>
<dbReference type="RefSeq" id="XP_045092079.1">
    <property type="nucleotide sequence ID" value="XM_045242217.1"/>
</dbReference>
<feature type="compositionally biased region" description="Polar residues" evidence="1">
    <location>
        <begin position="532"/>
        <end position="562"/>
    </location>
</feature>
<dbReference type="InParanoid" id="A8WSG0"/>
<dbReference type="AlphaFoldDB" id="A8WSG0"/>
<proteinExistence type="predicted"/>
<dbReference type="KEGG" id="cbr:CBG_03256"/>
<dbReference type="WormBase" id="CBG03256a">
    <property type="protein sequence ID" value="CBP38749"/>
    <property type="gene ID" value="WBGene00026150"/>
</dbReference>
<feature type="compositionally biased region" description="Polar residues" evidence="1">
    <location>
        <begin position="744"/>
        <end position="756"/>
    </location>
</feature>
<gene>
    <name evidence="3 5" type="ORF">CBG03256</name>
    <name evidence="3" type="ORF">CBG_03256</name>
</gene>
<dbReference type="EMBL" id="HE601438">
    <property type="protein sequence ID" value="CAP23419.2"/>
    <property type="molecule type" value="Genomic_DNA"/>
</dbReference>
<name>A8WSG0_CAEBR</name>
<feature type="compositionally biased region" description="Basic and acidic residues" evidence="1">
    <location>
        <begin position="608"/>
        <end position="622"/>
    </location>
</feature>
<evidence type="ECO:0000313" key="4">
    <source>
        <dbReference type="Proteomes" id="UP000008549"/>
    </source>
</evidence>
<feature type="compositionally biased region" description="Low complexity" evidence="1">
    <location>
        <begin position="704"/>
        <end position="743"/>
    </location>
</feature>
<keyword evidence="4" id="KW-1185">Reference proteome</keyword>
<feature type="region of interest" description="Disordered" evidence="1">
    <location>
        <begin position="790"/>
        <end position="832"/>
    </location>
</feature>
<feature type="compositionally biased region" description="Basic and acidic residues" evidence="1">
    <location>
        <begin position="291"/>
        <end position="305"/>
    </location>
</feature>
<dbReference type="CTD" id="8573405"/>
<evidence type="ECO:0000259" key="2">
    <source>
        <dbReference type="PROSITE" id="PS51082"/>
    </source>
</evidence>
<reference evidence="3 4" key="2">
    <citation type="journal article" date="2011" name="PLoS Genet.">
        <title>Caenorhabditis briggsae recombinant inbred line genotypes reveal inter-strain incompatibility and the evolution of recombination.</title>
        <authorList>
            <person name="Ross J.A."/>
            <person name="Koboldt D.C."/>
            <person name="Staisch J.E."/>
            <person name="Chamberlin H.M."/>
            <person name="Gupta B.P."/>
            <person name="Miller R.D."/>
            <person name="Baird S.E."/>
            <person name="Haag E.S."/>
        </authorList>
    </citation>
    <scope>NUCLEOTIDE SEQUENCE [LARGE SCALE GENOMIC DNA]</scope>
    <source>
        <strain evidence="3 4">AF16</strain>
    </source>
</reference>
<feature type="region of interest" description="Disordered" evidence="1">
    <location>
        <begin position="136"/>
        <end position="166"/>
    </location>
</feature>
<dbReference type="STRING" id="6238.A8WSG0"/>
<dbReference type="PROSITE" id="PS51082">
    <property type="entry name" value="WH2"/>
    <property type="match status" value="1"/>
</dbReference>
<dbReference type="Proteomes" id="UP000008549">
    <property type="component" value="Unassembled WGS sequence"/>
</dbReference>
<dbReference type="InterPro" id="IPR003124">
    <property type="entry name" value="WH2_dom"/>
</dbReference>
<sequence length="972" mass="105522">MCYTLSFDSLSANEGRISLPIHKLEGTSIYWPGADEPRSREEIKKGFKLRPTKTVDKSKPFIVAEGEDETEIAVTKQAPASGILPPGQAIPKPSFIPPPIPNGFIPPPFEGGIPPPPPMFSGGIPPPPPMMGGVPPPPPMFGAPPPPPPPSGLGISPQPPRPKTPINPALAKLGGKTPGTVDRGEFLKGIQGGFKLKKTVTNDKSGLFVDEEMREKSVTLVEAAPSSYIAPDRGRSPARPHSSLGFGSDDNRFRTPEPRDDSPEQLLGQRRPIVMRQKGAPPPPPAEFGFDSEKQKVTSEDIEKEIKKGSVASKMAALMGNMGYSAEKCEQIGTGTLPRATFRRSPLRSSMMSSSSEVNNNHDNDTPKPKPVSKWHVDTNYGLKSASRSNVPIEKEERASSVMRDRSSSWLDLTRPPVERARTQSPIPLCERLELDDLDFDQVFSFVLNFSCNFSKNFQLVDEVAAQEAAKAARGEKPPQKKTTTTGKKKTKQLPEPISVTTDFCTTGARRPSTTPQIQETPPTPAQKKTYGYQQPAPSVPASTNNSRGTNTWRATSPSSAVEPSGGTSPISSSVSSASAPSPSSLSAGSVSPDSTPKKRIGANPNFEKAKEKWGAVPKAEDTPPISRGYLMRESKTPTREETTPIREKTPVKIEEPKTKKVTPSSLNKTKEKEKSPPCFAVTAAEAKGAAAVAKAKSRKKSLKSSAPSVPATNTTVSPTTTTSTTNKPTSTSSNKPNTTSSTEHSPSPNATSASSQKRDSIGNADIKKKTPYGQPMIGTVADRASRFKQQLQADEDKGKKPWQNPFMSSTPPPTSSRSAREQLFSSSPRPSQHVINVPISAPWYSCDPIVNPEPPTVRRSVPRLSNASKYSPNSYRVSFICLFFSISVSTIPFVGVATIIDRTFQREVLQNCLSYFQVSTKTMCENNRISQLYNLQISFDEFTVPHPSQMRDHIHFNIDLSHDMPLFVSRR</sequence>
<feature type="compositionally biased region" description="Basic and acidic residues" evidence="1">
    <location>
        <begin position="249"/>
        <end position="262"/>
    </location>
</feature>
<protein>
    <submittedName>
        <fullName evidence="3">Protein CBG03256</fullName>
    </submittedName>
</protein>
<dbReference type="GO" id="GO:0003779">
    <property type="term" value="F:actin binding"/>
    <property type="evidence" value="ECO:0007669"/>
    <property type="project" value="InterPro"/>
</dbReference>
<feature type="compositionally biased region" description="Low complexity" evidence="1">
    <location>
        <begin position="564"/>
        <end position="595"/>
    </location>
</feature>
<accession>A8WSG0</accession>
<dbReference type="HOGENOM" id="CLU_016362_0_0_1"/>
<dbReference type="SMART" id="SM00246">
    <property type="entry name" value="WH2"/>
    <property type="match status" value="2"/>
</dbReference>
<reference evidence="3 4" key="1">
    <citation type="journal article" date="2003" name="PLoS Biol.">
        <title>The genome sequence of Caenorhabditis briggsae: a platform for comparative genomics.</title>
        <authorList>
            <person name="Stein L.D."/>
            <person name="Bao Z."/>
            <person name="Blasiar D."/>
            <person name="Blumenthal T."/>
            <person name="Brent M.R."/>
            <person name="Chen N."/>
            <person name="Chinwalla A."/>
            <person name="Clarke L."/>
            <person name="Clee C."/>
            <person name="Coghlan A."/>
            <person name="Coulson A."/>
            <person name="D'Eustachio P."/>
            <person name="Fitch D.H."/>
            <person name="Fulton L.A."/>
            <person name="Fulton R.E."/>
            <person name="Griffiths-Jones S."/>
            <person name="Harris T.W."/>
            <person name="Hillier L.W."/>
            <person name="Kamath R."/>
            <person name="Kuwabara P.E."/>
            <person name="Mardis E.R."/>
            <person name="Marra M.A."/>
            <person name="Miner T.L."/>
            <person name="Minx P."/>
            <person name="Mullikin J.C."/>
            <person name="Plumb R.W."/>
            <person name="Rogers J."/>
            <person name="Schein J.E."/>
            <person name="Sohrmann M."/>
            <person name="Spieth J."/>
            <person name="Stajich J.E."/>
            <person name="Wei C."/>
            <person name="Willey D."/>
            <person name="Wilson R.K."/>
            <person name="Durbin R."/>
            <person name="Waterston R.H."/>
        </authorList>
    </citation>
    <scope>NUCLEOTIDE SEQUENCE [LARGE SCALE GENOMIC DNA]</scope>
    <source>
        <strain evidence="3 4">AF16</strain>
    </source>
</reference>
<feature type="compositionally biased region" description="Low complexity" evidence="1">
    <location>
        <begin position="684"/>
        <end position="695"/>
    </location>
</feature>
<organism evidence="3 4">
    <name type="scientific">Caenorhabditis briggsae</name>
    <dbReference type="NCBI Taxonomy" id="6238"/>
    <lineage>
        <taxon>Eukaryota</taxon>
        <taxon>Metazoa</taxon>
        <taxon>Ecdysozoa</taxon>
        <taxon>Nematoda</taxon>
        <taxon>Chromadorea</taxon>
        <taxon>Rhabditida</taxon>
        <taxon>Rhabditina</taxon>
        <taxon>Rhabditomorpha</taxon>
        <taxon>Rhabditoidea</taxon>
        <taxon>Rhabditidae</taxon>
        <taxon>Peloderinae</taxon>
        <taxon>Caenorhabditis</taxon>
    </lineage>
</organism>
<dbReference type="FunCoup" id="A8WSG0">
    <property type="interactions" value="329"/>
</dbReference>
<evidence type="ECO:0000256" key="1">
    <source>
        <dbReference type="SAM" id="MobiDB-lite"/>
    </source>
</evidence>
<feature type="region of interest" description="Disordered" evidence="1">
    <location>
        <begin position="470"/>
        <end position="777"/>
    </location>
</feature>
<feature type="compositionally biased region" description="Basic and acidic residues" evidence="1">
    <location>
        <begin position="757"/>
        <end position="769"/>
    </location>
</feature>
<dbReference type="Pfam" id="PF02205">
    <property type="entry name" value="WH2"/>
    <property type="match status" value="2"/>
</dbReference>
<dbReference type="GeneID" id="8573405"/>
<feature type="compositionally biased region" description="Basic and acidic residues" evidence="1">
    <location>
        <begin position="631"/>
        <end position="659"/>
    </location>
</feature>